<feature type="transmembrane region" description="Helical" evidence="6">
    <location>
        <begin position="35"/>
        <end position="61"/>
    </location>
</feature>
<dbReference type="OrthoDB" id="9807815at2"/>
<accession>A0A1I0FKT1</accession>
<evidence type="ECO:0000313" key="9">
    <source>
        <dbReference type="Proteomes" id="UP000199800"/>
    </source>
</evidence>
<dbReference type="InterPro" id="IPR051401">
    <property type="entry name" value="GtrA_CellWall_Glycosyl"/>
</dbReference>
<dbReference type="PANTHER" id="PTHR38459">
    <property type="entry name" value="PROPHAGE BACTOPRENOL-LINKED GLUCOSE TRANSLOCASE HOMOLOG"/>
    <property type="match status" value="1"/>
</dbReference>
<keyword evidence="5 6" id="KW-0472">Membrane</keyword>
<dbReference type="InterPro" id="IPR007267">
    <property type="entry name" value="GtrA_DPMS_TM"/>
</dbReference>
<dbReference type="STRING" id="29364.SAMN04487772_1338"/>
<evidence type="ECO:0000256" key="5">
    <source>
        <dbReference type="ARBA" id="ARBA00023136"/>
    </source>
</evidence>
<evidence type="ECO:0000259" key="7">
    <source>
        <dbReference type="Pfam" id="PF04138"/>
    </source>
</evidence>
<keyword evidence="4 6" id="KW-1133">Transmembrane helix</keyword>
<evidence type="ECO:0000256" key="3">
    <source>
        <dbReference type="ARBA" id="ARBA00022692"/>
    </source>
</evidence>
<evidence type="ECO:0000256" key="2">
    <source>
        <dbReference type="ARBA" id="ARBA00009399"/>
    </source>
</evidence>
<comment type="subcellular location">
    <subcellularLocation>
        <location evidence="1">Membrane</location>
        <topology evidence="1">Multi-pass membrane protein</topology>
    </subcellularLocation>
</comment>
<dbReference type="EMBL" id="FOHN01000033">
    <property type="protein sequence ID" value="SET58818.1"/>
    <property type="molecule type" value="Genomic_DNA"/>
</dbReference>
<keyword evidence="9" id="KW-1185">Reference proteome</keyword>
<evidence type="ECO:0000256" key="1">
    <source>
        <dbReference type="ARBA" id="ARBA00004141"/>
    </source>
</evidence>
<feature type="transmembrane region" description="Helical" evidence="6">
    <location>
        <begin position="106"/>
        <end position="124"/>
    </location>
</feature>
<comment type="similarity">
    <text evidence="2">Belongs to the GtrA family.</text>
</comment>
<dbReference type="GO" id="GO:0005886">
    <property type="term" value="C:plasma membrane"/>
    <property type="evidence" value="ECO:0007669"/>
    <property type="project" value="TreeGrafter"/>
</dbReference>
<evidence type="ECO:0000256" key="4">
    <source>
        <dbReference type="ARBA" id="ARBA00022989"/>
    </source>
</evidence>
<gene>
    <name evidence="8" type="ORF">SAMN04487772_1338</name>
</gene>
<protein>
    <submittedName>
        <fullName evidence="8">Putative flippase GtrA (Transmembrane translocase of bactoprenol-linked glucose)</fullName>
    </submittedName>
</protein>
<dbReference type="Proteomes" id="UP000199800">
    <property type="component" value="Unassembled WGS sequence"/>
</dbReference>
<evidence type="ECO:0000313" key="8">
    <source>
        <dbReference type="EMBL" id="SET58818.1"/>
    </source>
</evidence>
<dbReference type="Pfam" id="PF04138">
    <property type="entry name" value="GtrA_DPMS_TM"/>
    <property type="match status" value="1"/>
</dbReference>
<evidence type="ECO:0000256" key="6">
    <source>
        <dbReference type="SAM" id="Phobius"/>
    </source>
</evidence>
<proteinExistence type="inferred from homology"/>
<reference evidence="8 9" key="1">
    <citation type="submission" date="2016-10" db="EMBL/GenBank/DDBJ databases">
        <authorList>
            <person name="de Groot N.N."/>
        </authorList>
    </citation>
    <scope>NUCLEOTIDE SEQUENCE [LARGE SCALE GENOMIC DNA]</scope>
    <source>
        <strain evidence="8 9">DSM 1801</strain>
    </source>
</reference>
<dbReference type="GO" id="GO:0000271">
    <property type="term" value="P:polysaccharide biosynthetic process"/>
    <property type="evidence" value="ECO:0007669"/>
    <property type="project" value="InterPro"/>
</dbReference>
<dbReference type="RefSeq" id="WP_092478877.1">
    <property type="nucleotide sequence ID" value="NZ_FOHN01000033.1"/>
</dbReference>
<feature type="transmembrane region" description="Helical" evidence="6">
    <location>
        <begin position="73"/>
        <end position="94"/>
    </location>
</feature>
<keyword evidence="3 6" id="KW-0812">Transmembrane</keyword>
<dbReference type="AlphaFoldDB" id="A0A1I0FKT1"/>
<dbReference type="PANTHER" id="PTHR38459:SF1">
    <property type="entry name" value="PROPHAGE BACTOPRENOL-LINKED GLUCOSE TRANSLOCASE HOMOLOG"/>
    <property type="match status" value="1"/>
</dbReference>
<feature type="transmembrane region" description="Helical" evidence="6">
    <location>
        <begin position="12"/>
        <end position="29"/>
    </location>
</feature>
<feature type="domain" description="GtrA/DPMS transmembrane" evidence="7">
    <location>
        <begin position="10"/>
        <end position="129"/>
    </location>
</feature>
<name>A0A1I0FKT1_9FIRM</name>
<sequence>MKKLMIQFMKFGVVGGIAFVVDYAIMVFLTEVFGIPYLISSTVSFCVSVVVNYLLSMRFVFEGREDIRKQTEFAAFVILSVIGLGINQLVMYLVADVWLGDKIKRAYLFAKIVATFVVMVWNFVSRKIFLEKK</sequence>
<organism evidence="8 9">
    <name type="scientific">[Clostridium] polysaccharolyticum</name>
    <dbReference type="NCBI Taxonomy" id="29364"/>
    <lineage>
        <taxon>Bacteria</taxon>
        <taxon>Bacillati</taxon>
        <taxon>Bacillota</taxon>
        <taxon>Clostridia</taxon>
        <taxon>Lachnospirales</taxon>
        <taxon>Lachnospiraceae</taxon>
    </lineage>
</organism>